<dbReference type="KEGG" id="maqu:Maq22A_c05260"/>
<dbReference type="EMBL" id="AP014704">
    <property type="protein sequence ID" value="BAQ44437.1"/>
    <property type="molecule type" value="Genomic_DNA"/>
</dbReference>
<dbReference type="Pfam" id="PF00903">
    <property type="entry name" value="Glyoxalase"/>
    <property type="match status" value="1"/>
</dbReference>
<dbReference type="AlphaFoldDB" id="A0A0C6FC47"/>
<dbReference type="PROSITE" id="PS51819">
    <property type="entry name" value="VOC"/>
    <property type="match status" value="1"/>
</dbReference>
<name>A0A0C6FC47_9HYPH</name>
<protein>
    <submittedName>
        <fullName evidence="2">Glyoxalase</fullName>
    </submittedName>
</protein>
<dbReference type="SUPFAM" id="SSF54593">
    <property type="entry name" value="Glyoxalase/Bleomycin resistance protein/Dihydroxybiphenyl dioxygenase"/>
    <property type="match status" value="1"/>
</dbReference>
<reference evidence="2 3" key="1">
    <citation type="journal article" date="2015" name="Genome Announc.">
        <title>Complete Genome Sequence of Methylobacterium aquaticum Strain 22A, Isolated from Racomitrium japonicum Moss.</title>
        <authorList>
            <person name="Tani A."/>
            <person name="Ogura Y."/>
            <person name="Hayashi T."/>
            <person name="Kimbara K."/>
        </authorList>
    </citation>
    <scope>NUCLEOTIDE SEQUENCE [LARGE SCALE GENOMIC DNA]</scope>
    <source>
        <strain evidence="2 3">MA-22A</strain>
    </source>
</reference>
<gene>
    <name evidence="2" type="ORF">Maq22A_c05260</name>
</gene>
<dbReference type="RefSeq" id="WP_060845954.1">
    <property type="nucleotide sequence ID" value="NZ_AP014704.1"/>
</dbReference>
<dbReference type="Gene3D" id="3.10.180.10">
    <property type="entry name" value="2,3-Dihydroxybiphenyl 1,2-Dioxygenase, domain 1"/>
    <property type="match status" value="1"/>
</dbReference>
<organism evidence="2 3">
    <name type="scientific">Methylobacterium aquaticum</name>
    <dbReference type="NCBI Taxonomy" id="270351"/>
    <lineage>
        <taxon>Bacteria</taxon>
        <taxon>Pseudomonadati</taxon>
        <taxon>Pseudomonadota</taxon>
        <taxon>Alphaproteobacteria</taxon>
        <taxon>Hyphomicrobiales</taxon>
        <taxon>Methylobacteriaceae</taxon>
        <taxon>Methylobacterium</taxon>
    </lineage>
</organism>
<reference evidence="3" key="2">
    <citation type="submission" date="2015-01" db="EMBL/GenBank/DDBJ databases">
        <title>Complete genome sequence of Methylobacterium aquaticum strain 22A.</title>
        <authorList>
            <person name="Tani A."/>
            <person name="Ogura Y."/>
            <person name="Hayashi T."/>
        </authorList>
    </citation>
    <scope>NUCLEOTIDE SEQUENCE [LARGE SCALE GENOMIC DNA]</scope>
    <source>
        <strain evidence="3">MA-22A</strain>
    </source>
</reference>
<sequence>MKLGYVILYVPDVAASVAFYGRAFGLAPRFVHDSGQYAELETGGTALAFAEEGFVGETCPGFRLNRRSEAPAGFEVGLVAEDVATAFARAVAAGALPVAAPVTKPWGQTVAYVRDGDGVLVELCSAVGG</sequence>
<dbReference type="PATRIC" id="fig|270351.10.peg.1003"/>
<dbReference type="PANTHER" id="PTHR21366:SF22">
    <property type="entry name" value="VOC DOMAIN-CONTAINING PROTEIN"/>
    <property type="match status" value="1"/>
</dbReference>
<dbReference type="STRING" id="270351.Maq22A_c05260"/>
<dbReference type="InterPro" id="IPR004360">
    <property type="entry name" value="Glyas_Fos-R_dOase_dom"/>
</dbReference>
<dbReference type="PANTHER" id="PTHR21366">
    <property type="entry name" value="GLYOXALASE FAMILY PROTEIN"/>
    <property type="match status" value="1"/>
</dbReference>
<dbReference type="InterPro" id="IPR037523">
    <property type="entry name" value="VOC_core"/>
</dbReference>
<dbReference type="OrthoDB" id="9798430at2"/>
<evidence type="ECO:0000259" key="1">
    <source>
        <dbReference type="PROSITE" id="PS51819"/>
    </source>
</evidence>
<dbReference type="Proteomes" id="UP000061432">
    <property type="component" value="Chromosome"/>
</dbReference>
<accession>A0A0C6FC47</accession>
<dbReference type="InterPro" id="IPR029068">
    <property type="entry name" value="Glyas_Bleomycin-R_OHBP_Dase"/>
</dbReference>
<dbReference type="InterPro" id="IPR050383">
    <property type="entry name" value="GlyoxalaseI/FosfomycinResist"/>
</dbReference>
<feature type="domain" description="VOC" evidence="1">
    <location>
        <begin position="2"/>
        <end position="126"/>
    </location>
</feature>
<evidence type="ECO:0000313" key="3">
    <source>
        <dbReference type="Proteomes" id="UP000061432"/>
    </source>
</evidence>
<evidence type="ECO:0000313" key="2">
    <source>
        <dbReference type="EMBL" id="BAQ44437.1"/>
    </source>
</evidence>
<proteinExistence type="predicted"/>